<dbReference type="PANTHER" id="PTHR43555">
    <property type="entry name" value="PHOSPHORIBOSYLFORMYLGLYCINAMIDINE SYNTHASE SUBUNIT PURL"/>
    <property type="match status" value="1"/>
</dbReference>
<keyword evidence="2 8" id="KW-0436">Ligase</keyword>
<dbReference type="HAMAP" id="MF_00420">
    <property type="entry name" value="PurL_2"/>
    <property type="match status" value="1"/>
</dbReference>
<comment type="catalytic activity">
    <reaction evidence="8">
        <text>N(2)-formyl-N(1)-(5-phospho-beta-D-ribosyl)glycinamide + L-glutamine + ATP + H2O = 2-formamido-N(1)-(5-O-phospho-beta-D-ribosyl)acetamidine + L-glutamate + ADP + phosphate + H(+)</text>
        <dbReference type="Rhea" id="RHEA:17129"/>
        <dbReference type="ChEBI" id="CHEBI:15377"/>
        <dbReference type="ChEBI" id="CHEBI:15378"/>
        <dbReference type="ChEBI" id="CHEBI:29985"/>
        <dbReference type="ChEBI" id="CHEBI:30616"/>
        <dbReference type="ChEBI" id="CHEBI:43474"/>
        <dbReference type="ChEBI" id="CHEBI:58359"/>
        <dbReference type="ChEBI" id="CHEBI:147286"/>
        <dbReference type="ChEBI" id="CHEBI:147287"/>
        <dbReference type="ChEBI" id="CHEBI:456216"/>
        <dbReference type="EC" id="6.3.5.3"/>
    </reaction>
</comment>
<comment type="caution">
    <text evidence="8">Lacks conserved residue(s) required for the propagation of feature annotation.</text>
</comment>
<proteinExistence type="inferred from homology"/>
<evidence type="ECO:0000256" key="2">
    <source>
        <dbReference type="ARBA" id="ARBA00022598"/>
    </source>
</evidence>
<evidence type="ECO:0000256" key="4">
    <source>
        <dbReference type="ARBA" id="ARBA00022741"/>
    </source>
</evidence>
<feature type="binding site" evidence="8">
    <location>
        <position position="328"/>
    </location>
    <ligand>
        <name>substrate</name>
    </ligand>
</feature>
<feature type="domain" description="FGAR-AT PurM N-terminal-like" evidence="12">
    <location>
        <begin position="633"/>
        <end position="791"/>
    </location>
</feature>
<evidence type="ECO:0000313" key="13">
    <source>
        <dbReference type="EMBL" id="NNJ24539.1"/>
    </source>
</evidence>
<evidence type="ECO:0000256" key="5">
    <source>
        <dbReference type="ARBA" id="ARBA00022755"/>
    </source>
</evidence>
<evidence type="ECO:0000259" key="12">
    <source>
        <dbReference type="Pfam" id="PF22689"/>
    </source>
</evidence>
<keyword evidence="7 8" id="KW-0460">Magnesium</keyword>
<keyword evidence="6 8" id="KW-0067">ATP-binding</keyword>
<evidence type="ECO:0000256" key="3">
    <source>
        <dbReference type="ARBA" id="ARBA00022723"/>
    </source>
</evidence>
<gene>
    <name evidence="8 13" type="primary">purL</name>
    <name evidence="13" type="ORF">LzC2_05970</name>
</gene>
<dbReference type="PANTHER" id="PTHR43555:SF1">
    <property type="entry name" value="PHOSPHORIBOSYLFORMYLGLYCINAMIDINE SYNTHASE SUBUNIT PURL"/>
    <property type="match status" value="1"/>
</dbReference>
<feature type="binding site" evidence="8">
    <location>
        <position position="462"/>
    </location>
    <ligand>
        <name>substrate</name>
    </ligand>
</feature>
<comment type="subcellular location">
    <subcellularLocation>
        <location evidence="8">Cytoplasm</location>
    </subcellularLocation>
</comment>
<keyword evidence="5 8" id="KW-0658">Purine biosynthesis</keyword>
<dbReference type="InterPro" id="IPR010074">
    <property type="entry name" value="PRibForGlyAmidine_synth_PurL"/>
</dbReference>
<dbReference type="CDD" id="cd02203">
    <property type="entry name" value="PurL_repeat1"/>
    <property type="match status" value="1"/>
</dbReference>
<feature type="domain" description="PurM-like C-terminal" evidence="10">
    <location>
        <begin position="423"/>
        <end position="576"/>
    </location>
</feature>
<feature type="binding site" evidence="8">
    <location>
        <position position="303"/>
    </location>
    <ligand>
        <name>ATP</name>
        <dbReference type="ChEBI" id="CHEBI:30616"/>
    </ligand>
</feature>
<evidence type="ECO:0000313" key="14">
    <source>
        <dbReference type="Proteomes" id="UP000609651"/>
    </source>
</evidence>
<comment type="function">
    <text evidence="8">Part of the phosphoribosylformylglycinamidine synthase complex involved in the purines biosynthetic pathway. Catalyzes the ATP-dependent conversion of formylglycinamide ribonucleotide (FGAR) and glutamine to yield formylglycinamidine ribonucleotide (FGAM) and glutamate. The FGAM synthase complex is composed of three subunits. PurQ produces an ammonia molecule by converting glutamine to glutamate. PurL transfers the ammonia molecule to FGAR to form FGAM in an ATP-dependent manner. PurS interacts with PurQ and PurL and is thought to assist in the transfer of the ammonia molecule from PurQ to PurL.</text>
</comment>
<comment type="similarity">
    <text evidence="8">Belongs to the FGAMS family.</text>
</comment>
<feature type="active site" evidence="8">
    <location>
        <position position="231"/>
    </location>
</feature>
<dbReference type="Pfam" id="PF22689">
    <property type="entry name" value="FGAR-AT_PurM_N-like"/>
    <property type="match status" value="1"/>
</dbReference>
<dbReference type="Gene3D" id="3.30.1330.10">
    <property type="entry name" value="PurM-like, N-terminal domain"/>
    <property type="match status" value="2"/>
</dbReference>
<evidence type="ECO:0000256" key="8">
    <source>
        <dbReference type="HAMAP-Rule" id="MF_00420"/>
    </source>
</evidence>
<evidence type="ECO:0000256" key="1">
    <source>
        <dbReference type="ARBA" id="ARBA00022490"/>
    </source>
</evidence>
<dbReference type="InterPro" id="IPR036921">
    <property type="entry name" value="PurM-like_N_sf"/>
</dbReference>
<dbReference type="GO" id="GO:0004642">
    <property type="term" value="F:phosphoribosylformylglycinamidine synthase activity"/>
    <property type="evidence" value="ECO:0007669"/>
    <property type="project" value="UniProtKB-EC"/>
</dbReference>
<keyword evidence="14" id="KW-1185">Reference proteome</keyword>
<comment type="caution">
    <text evidence="13">The sequence shown here is derived from an EMBL/GenBank/DDBJ whole genome shotgun (WGS) entry which is preliminary data.</text>
</comment>
<dbReference type="EC" id="6.3.5.3" evidence="8"/>
<dbReference type="InterPro" id="IPR041609">
    <property type="entry name" value="PurL_linker"/>
</dbReference>
<dbReference type="Gene3D" id="1.10.8.750">
    <property type="entry name" value="Phosphoribosylformylglycinamidine synthase, linker domain"/>
    <property type="match status" value="1"/>
</dbReference>
<dbReference type="InterPro" id="IPR055181">
    <property type="entry name" value="FGAR-AT_PurM_N-like"/>
</dbReference>
<dbReference type="InterPro" id="IPR010918">
    <property type="entry name" value="PurM-like_C_dom"/>
</dbReference>
<dbReference type="Pfam" id="PF02769">
    <property type="entry name" value="AIRS_C"/>
    <property type="match status" value="2"/>
</dbReference>
<keyword evidence="4 8" id="KW-0547">Nucleotide-binding</keyword>
<dbReference type="Pfam" id="PF00586">
    <property type="entry name" value="AIRS"/>
    <property type="match status" value="1"/>
</dbReference>
<evidence type="ECO:0000256" key="6">
    <source>
        <dbReference type="ARBA" id="ARBA00022840"/>
    </source>
</evidence>
<feature type="binding site" evidence="8">
    <location>
        <position position="490"/>
    </location>
    <ligand>
        <name>Mg(2+)</name>
        <dbReference type="ChEBI" id="CHEBI:18420"/>
        <label>2</label>
    </ligand>
</feature>
<dbReference type="Proteomes" id="UP000609651">
    <property type="component" value="Unassembled WGS sequence"/>
</dbReference>
<keyword evidence="3 8" id="KW-0479">Metal-binding</keyword>
<dbReference type="Gene3D" id="3.30.1280.10">
    <property type="entry name" value="Phosphoribosylformylglycinamidine synthase subunit PurS"/>
    <property type="match status" value="1"/>
</dbReference>
<evidence type="ECO:0000259" key="10">
    <source>
        <dbReference type="Pfam" id="PF02769"/>
    </source>
</evidence>
<feature type="domain" description="PurM-like N-terminal" evidence="9">
    <location>
        <begin position="283"/>
        <end position="410"/>
    </location>
</feature>
<sequence length="977" mass="102729">MLWEVEIRPAAGRRDAEAERAAELARGLGLSVEPTASARSFLIEGDLTREQIERDAVPLLCDSVIETAEVTACNAEAPRSAPAIGDGELLNVLFLPGVTDNVARSAKGALQRLNVPATNVASVRKYWVAPGADPAALDRLCRRVLANDSIEHVVRGQLTLDTLALGKPYRFEKIVVPLRGMDDEAMLRLSKEGQLSLSLAEMQTVRDHFAEVGRDPTDCELESVAQTWSEHCSHKTLAGPIRYEGPDGTVEFGNMLKETIFAATVAIRANLGDDDWCRSVFSDNAGVVHFEGEGDDEQCVCIKVETHNHPSAIEPYGGANTGIGGVIRDPLGTGLGAKPLCSTDVFCFASPTTPADSLPPGVLHPATVMSGVVAGVRDYGNRMGIPTVNGAVCFDDRYLGNPLVFCGNVALIPADKVAKKVSPGDRIVALGGATGRDGIHGATFSSVDLHEESESVSGGAVQIGDAVTEKMVADVLLQARDRGLYSAVTDCGAGGFSSAVGEMGEETGAEVHLDRAPLKYPGLSPMEIWISEAQERMVFAVPPENVAAFVALAESEGVGVAELGEFTGTGRLVLKYEGHTVADMAMAFLHDGRPHIVRAATYAPATVEPLALPDKSDWTDELLAILAAPNVASKEFIIRQYDQEVQAHSVVKPLVGEAEDGPGDAAVIRPLHASNRGLAVGCGINPRLGDLDTARMAESALDEAVRNVVAVGADPSRIAVLDNFCWGNTERPETLGSLVRSAVALQDYAVALGTPFVSGKDSLYNEFAYSDESGERQTVAIPPTLLVTAMGQVPDSGRAVTMDLKQAGNALYLVGETRDELGGSHLGLVLFQTGGTPPTVDAEAAPAVFAAVHRAIAEGCVRACHDLSEGGLAVAAAEMAFAGALGAELSVEHVPDGGDRLSDAAALFSESNTRFLLEAPAELTATLERHLTGVPYVKIGSVTDGDRLVIRGSDGSPLIDASLADLKAAWQSTFAGY</sequence>
<feature type="domain" description="Phosphoribosylformylglycinamidine synthase linker" evidence="11">
    <location>
        <begin position="189"/>
        <end position="235"/>
    </location>
</feature>
<dbReference type="InterPro" id="IPR036604">
    <property type="entry name" value="PurS-like_sf"/>
</dbReference>
<protein>
    <recommendedName>
        <fullName evidence="8">Phosphoribosylformylglycinamidine synthase subunit PurL</fullName>
        <shortName evidence="8">FGAM synthase</shortName>
        <ecNumber evidence="8">6.3.5.3</ecNumber>
    </recommendedName>
    <alternativeName>
        <fullName evidence="8">Formylglycinamide ribonucleotide amidotransferase subunit II</fullName>
        <shortName evidence="8">FGAR amidotransferase II</shortName>
        <shortName evidence="8">FGAR-AT II</shortName>
    </alternativeName>
    <alternativeName>
        <fullName evidence="8">Glutamine amidotransferase PurL</fullName>
    </alternativeName>
    <alternativeName>
        <fullName evidence="8">Phosphoribosylformylglycinamidine synthase subunit II</fullName>
    </alternativeName>
</protein>
<dbReference type="CDD" id="cd02204">
    <property type="entry name" value="PurL_repeat2"/>
    <property type="match status" value="1"/>
</dbReference>
<dbReference type="InterPro" id="IPR036676">
    <property type="entry name" value="PurM-like_C_sf"/>
</dbReference>
<evidence type="ECO:0000259" key="11">
    <source>
        <dbReference type="Pfam" id="PF18072"/>
    </source>
</evidence>
<dbReference type="NCBIfam" id="TIGR01736">
    <property type="entry name" value="FGAM_synth_II"/>
    <property type="match status" value="1"/>
</dbReference>
<dbReference type="SUPFAM" id="SSF56042">
    <property type="entry name" value="PurM C-terminal domain-like"/>
    <property type="match status" value="2"/>
</dbReference>
<comment type="pathway">
    <text evidence="8">Purine metabolism; IMP biosynthesis via de novo pathway; 5-amino-1-(5-phospho-D-ribosyl)imidazole from N(2)-formyl-N(1)-(5-phospho-D-ribosyl)glycinamide: step 1/2.</text>
</comment>
<feature type="binding site" evidence="8">
    <location>
        <position position="329"/>
    </location>
    <ligand>
        <name>Mg(2+)</name>
        <dbReference type="ChEBI" id="CHEBI:18420"/>
        <label>2</label>
    </ligand>
</feature>
<feature type="binding site" evidence="8">
    <location>
        <position position="305"/>
    </location>
    <ligand>
        <name>Mg(2+)</name>
        <dbReference type="ChEBI" id="CHEBI:18420"/>
        <label>1</label>
    </ligand>
</feature>
<evidence type="ECO:0000256" key="7">
    <source>
        <dbReference type="ARBA" id="ARBA00022842"/>
    </source>
</evidence>
<dbReference type="Pfam" id="PF18072">
    <property type="entry name" value="FGAR-AT_linker"/>
    <property type="match status" value="1"/>
</dbReference>
<dbReference type="Gene3D" id="3.90.650.10">
    <property type="entry name" value="PurM-like C-terminal domain"/>
    <property type="match status" value="2"/>
</dbReference>
<feature type="binding site" evidence="8">
    <location>
        <position position="759"/>
    </location>
    <ligand>
        <name>ATP</name>
        <dbReference type="ChEBI" id="CHEBI:30616"/>
    </ligand>
</feature>
<comment type="subunit">
    <text evidence="8">Monomer. Part of the FGAM synthase complex composed of 1 PurL, 1 PurQ and 2 PurS subunits.</text>
</comment>
<keyword evidence="1 8" id="KW-0963">Cytoplasm</keyword>
<feature type="active site" description="Proton acceptor" evidence="8">
    <location>
        <position position="307"/>
    </location>
</feature>
<dbReference type="SUPFAM" id="SSF55326">
    <property type="entry name" value="PurM N-terminal domain-like"/>
    <property type="match status" value="2"/>
</dbReference>
<name>A0ABX1V8W4_9PLAN</name>
<feature type="domain" description="PurM-like C-terminal" evidence="10">
    <location>
        <begin position="806"/>
        <end position="951"/>
    </location>
</feature>
<feature type="binding site" evidence="8">
    <location>
        <position position="762"/>
    </location>
    <ligand>
        <name>substrate</name>
    </ligand>
</feature>
<dbReference type="EMBL" id="WTPX01000010">
    <property type="protein sequence ID" value="NNJ24539.1"/>
    <property type="molecule type" value="Genomic_DNA"/>
</dbReference>
<accession>A0ABX1V8W4</accession>
<feature type="binding site" evidence="8">
    <location>
        <position position="722"/>
    </location>
    <ligand>
        <name>ATP</name>
        <dbReference type="ChEBI" id="CHEBI:30616"/>
    </ligand>
</feature>
<evidence type="ECO:0000259" key="9">
    <source>
        <dbReference type="Pfam" id="PF00586"/>
    </source>
</evidence>
<reference evidence="13 14" key="1">
    <citation type="journal article" date="2020" name="Syst. Appl. Microbiol.">
        <title>Alienimonas chondri sp. nov., a novel planctomycete isolated from the biofilm of the red alga Chondrus crispus.</title>
        <authorList>
            <person name="Vitorino I."/>
            <person name="Albuquerque L."/>
            <person name="Wiegand S."/>
            <person name="Kallscheuer N."/>
            <person name="da Costa M.S."/>
            <person name="Lobo-da-Cunha A."/>
            <person name="Jogler C."/>
            <person name="Lage O.M."/>
        </authorList>
    </citation>
    <scope>NUCLEOTIDE SEQUENCE [LARGE SCALE GENOMIC DNA]</scope>
    <source>
        <strain evidence="13 14">LzC2</strain>
    </source>
</reference>
<organism evidence="13 14">
    <name type="scientific">Alienimonas chondri</name>
    <dbReference type="NCBI Taxonomy" id="2681879"/>
    <lineage>
        <taxon>Bacteria</taxon>
        <taxon>Pseudomonadati</taxon>
        <taxon>Planctomycetota</taxon>
        <taxon>Planctomycetia</taxon>
        <taxon>Planctomycetales</taxon>
        <taxon>Planctomycetaceae</taxon>
        <taxon>Alienimonas</taxon>
    </lineage>
</organism>
<dbReference type="InterPro" id="IPR016188">
    <property type="entry name" value="PurM-like_N"/>
</dbReference>